<reference evidence="11" key="1">
    <citation type="journal article" date="2020" name="mSystems">
        <title>Genome- and Community-Level Interaction Insights into Carbon Utilization and Element Cycling Functions of Hydrothermarchaeota in Hydrothermal Sediment.</title>
        <authorList>
            <person name="Zhou Z."/>
            <person name="Liu Y."/>
            <person name="Xu W."/>
            <person name="Pan J."/>
            <person name="Luo Z.H."/>
            <person name="Li M."/>
        </authorList>
    </citation>
    <scope>NUCLEOTIDE SEQUENCE [LARGE SCALE GENOMIC DNA]</scope>
    <source>
        <strain evidence="11">SpSt-548</strain>
    </source>
</reference>
<dbReference type="InterPro" id="IPR018192">
    <property type="entry name" value="Ribosomal_uS5_N_CS"/>
</dbReference>
<gene>
    <name evidence="8" type="primary">rpsE</name>
    <name evidence="11" type="ORF">ENT08_05655</name>
</gene>
<evidence type="ECO:0000256" key="5">
    <source>
        <dbReference type="ARBA" id="ARBA00022980"/>
    </source>
</evidence>
<dbReference type="GO" id="GO:0006412">
    <property type="term" value="P:translation"/>
    <property type="evidence" value="ECO:0007669"/>
    <property type="project" value="UniProtKB-UniRule"/>
</dbReference>
<dbReference type="InterPro" id="IPR014721">
    <property type="entry name" value="Ribsml_uS5_D2-typ_fold_subgr"/>
</dbReference>
<protein>
    <recommendedName>
        <fullName evidence="7 8">Small ribosomal subunit protein uS5</fullName>
    </recommendedName>
</protein>
<proteinExistence type="inferred from homology"/>
<evidence type="ECO:0000259" key="10">
    <source>
        <dbReference type="PROSITE" id="PS50881"/>
    </source>
</evidence>
<dbReference type="GO" id="GO:0003735">
    <property type="term" value="F:structural constituent of ribosome"/>
    <property type="evidence" value="ECO:0007669"/>
    <property type="project" value="UniProtKB-UniRule"/>
</dbReference>
<keyword evidence="5 8" id="KW-0689">Ribosomal protein</keyword>
<dbReference type="PANTHER" id="PTHR48277:SF1">
    <property type="entry name" value="MITOCHONDRIAL RIBOSOMAL PROTEIN S5"/>
    <property type="match status" value="1"/>
</dbReference>
<evidence type="ECO:0000313" key="11">
    <source>
        <dbReference type="EMBL" id="HGS05211.1"/>
    </source>
</evidence>
<dbReference type="GO" id="GO:0005737">
    <property type="term" value="C:cytoplasm"/>
    <property type="evidence" value="ECO:0007669"/>
    <property type="project" value="UniProtKB-ARBA"/>
</dbReference>
<comment type="similarity">
    <text evidence="2 8 9">Belongs to the universal ribosomal protein uS5 family.</text>
</comment>
<dbReference type="PROSITE" id="PS00585">
    <property type="entry name" value="RIBOSOMAL_S5"/>
    <property type="match status" value="1"/>
</dbReference>
<dbReference type="NCBIfam" id="TIGR01021">
    <property type="entry name" value="rpsE_bact"/>
    <property type="match status" value="1"/>
</dbReference>
<dbReference type="GO" id="GO:0019843">
    <property type="term" value="F:rRNA binding"/>
    <property type="evidence" value="ECO:0007669"/>
    <property type="project" value="UniProtKB-UniRule"/>
</dbReference>
<comment type="function">
    <text evidence="8">With S4 and S12 plays an important role in translational accuracy.</text>
</comment>
<dbReference type="FunFam" id="3.30.160.20:FF:000001">
    <property type="entry name" value="30S ribosomal protein S5"/>
    <property type="match status" value="1"/>
</dbReference>
<evidence type="ECO:0000256" key="2">
    <source>
        <dbReference type="ARBA" id="ARBA00008945"/>
    </source>
</evidence>
<dbReference type="Pfam" id="PF03719">
    <property type="entry name" value="Ribosomal_S5_C"/>
    <property type="match status" value="1"/>
</dbReference>
<accession>A0A7V4G8H9</accession>
<dbReference type="Gene3D" id="3.30.160.20">
    <property type="match status" value="1"/>
</dbReference>
<sequence>MFETEAHEVQFIDKVVSINRVAKVVKGGRRFRFSAIVVVGDGQGRVGAGLGKAHEVPEAIRKAMERAKKEMIQVPIRNNTIPYTVVGEYGSGKVLLRPAAEGTGVIAGGPVRAVVEVAGIKNVLTKCLGSHNPHNAVKATMEALRQLAAPETVAQRRNRPLAELLA</sequence>
<keyword evidence="3 8" id="KW-0699">rRNA-binding</keyword>
<dbReference type="PROSITE" id="PS50881">
    <property type="entry name" value="S5_DSRBD"/>
    <property type="match status" value="1"/>
</dbReference>
<dbReference type="EMBL" id="DSXI01000332">
    <property type="protein sequence ID" value="HGS05211.1"/>
    <property type="molecule type" value="Genomic_DNA"/>
</dbReference>
<dbReference type="InterPro" id="IPR005712">
    <property type="entry name" value="Ribosomal_uS5_bac-type"/>
</dbReference>
<feature type="domain" description="S5 DRBM" evidence="10">
    <location>
        <begin position="11"/>
        <end position="74"/>
    </location>
</feature>
<dbReference type="InterPro" id="IPR005324">
    <property type="entry name" value="Ribosomal_uS5_C"/>
</dbReference>
<keyword evidence="4 8" id="KW-0694">RNA-binding</keyword>
<dbReference type="Pfam" id="PF00333">
    <property type="entry name" value="Ribosomal_S5"/>
    <property type="match status" value="1"/>
</dbReference>
<dbReference type="InterPro" id="IPR000851">
    <property type="entry name" value="Ribosomal_uS5"/>
</dbReference>
<dbReference type="Gene3D" id="3.30.230.10">
    <property type="match status" value="1"/>
</dbReference>
<organism evidence="11">
    <name type="scientific">Desulfobacca acetoxidans</name>
    <dbReference type="NCBI Taxonomy" id="60893"/>
    <lineage>
        <taxon>Bacteria</taxon>
        <taxon>Pseudomonadati</taxon>
        <taxon>Thermodesulfobacteriota</taxon>
        <taxon>Desulfobaccia</taxon>
        <taxon>Desulfobaccales</taxon>
        <taxon>Desulfobaccaceae</taxon>
        <taxon>Desulfobacca</taxon>
    </lineage>
</organism>
<dbReference type="HAMAP" id="MF_01307_B">
    <property type="entry name" value="Ribosomal_uS5_B"/>
    <property type="match status" value="1"/>
</dbReference>
<dbReference type="GO" id="GO:0015935">
    <property type="term" value="C:small ribosomal subunit"/>
    <property type="evidence" value="ECO:0007669"/>
    <property type="project" value="InterPro"/>
</dbReference>
<dbReference type="SUPFAM" id="SSF54768">
    <property type="entry name" value="dsRNA-binding domain-like"/>
    <property type="match status" value="1"/>
</dbReference>
<evidence type="ECO:0000256" key="3">
    <source>
        <dbReference type="ARBA" id="ARBA00022730"/>
    </source>
</evidence>
<dbReference type="FunFam" id="3.30.230.10:FF:000002">
    <property type="entry name" value="30S ribosomal protein S5"/>
    <property type="match status" value="1"/>
</dbReference>
<evidence type="ECO:0000256" key="4">
    <source>
        <dbReference type="ARBA" id="ARBA00022884"/>
    </source>
</evidence>
<keyword evidence="6 8" id="KW-0687">Ribonucleoprotein</keyword>
<evidence type="ECO:0000256" key="8">
    <source>
        <dbReference type="HAMAP-Rule" id="MF_01307"/>
    </source>
</evidence>
<comment type="function">
    <text evidence="1 8">Located at the back of the 30S subunit body where it stabilizes the conformation of the head with respect to the body.</text>
</comment>
<comment type="caution">
    <text evidence="11">The sequence shown here is derived from an EMBL/GenBank/DDBJ whole genome shotgun (WGS) entry which is preliminary data.</text>
</comment>
<dbReference type="PANTHER" id="PTHR48277">
    <property type="entry name" value="MITOCHONDRIAL RIBOSOMAL PROTEIN S5"/>
    <property type="match status" value="1"/>
</dbReference>
<evidence type="ECO:0000256" key="7">
    <source>
        <dbReference type="ARBA" id="ARBA00035255"/>
    </source>
</evidence>
<dbReference type="InterPro" id="IPR013810">
    <property type="entry name" value="Ribosomal_uS5_N"/>
</dbReference>
<dbReference type="AlphaFoldDB" id="A0A7V4G8H9"/>
<dbReference type="SUPFAM" id="SSF54211">
    <property type="entry name" value="Ribosomal protein S5 domain 2-like"/>
    <property type="match status" value="1"/>
</dbReference>
<comment type="subunit">
    <text evidence="8">Part of the 30S ribosomal subunit. Contacts proteins S4 and S8.</text>
</comment>
<dbReference type="GO" id="GO:0042254">
    <property type="term" value="P:ribosome biogenesis"/>
    <property type="evidence" value="ECO:0007669"/>
    <property type="project" value="UniProtKB-ARBA"/>
</dbReference>
<evidence type="ECO:0000256" key="9">
    <source>
        <dbReference type="RuleBase" id="RU003823"/>
    </source>
</evidence>
<name>A0A7V4G8H9_9BACT</name>
<comment type="domain">
    <text evidence="8">The N-terminal domain interacts with the head of the 30S subunit; the C-terminal domain interacts with the body and contacts protein S4. The interaction surface between S4 and S5 is involved in control of translational fidelity.</text>
</comment>
<dbReference type="InterPro" id="IPR020568">
    <property type="entry name" value="Ribosomal_Su5_D2-typ_SF"/>
</dbReference>
<evidence type="ECO:0000256" key="1">
    <source>
        <dbReference type="ARBA" id="ARBA00003093"/>
    </source>
</evidence>
<evidence type="ECO:0000256" key="6">
    <source>
        <dbReference type="ARBA" id="ARBA00023274"/>
    </source>
</evidence>